<evidence type="ECO:0000256" key="3">
    <source>
        <dbReference type="HAMAP-Rule" id="MF_01460"/>
    </source>
</evidence>
<dbReference type="AlphaFoldDB" id="A0A0A2C1V2"/>
<dbReference type="HAMAP" id="MF_01460">
    <property type="entry name" value="Chrphore_lyase_CpxT"/>
    <property type="match status" value="1"/>
</dbReference>
<sequence>MKKKPTIEFAKIVSGVFSNKEQALNNPKKFAHIQIHIRPLFFKTYNCFAFYSEQRYQHDIWNPYRQSINKLSQEEEIFIFSNYKIEEKERFTGGALDISLLDNISKYKLYKKPGCSMYFKETNPGNFLGTIESGCNCYIEYGSDKTYVKSKVTVNKNILISEDSGYAIETDEKVWGSEFGPLIFKKIVNFDCFINEDWK</sequence>
<gene>
    <name evidence="3" type="primary">cpcT</name>
    <name evidence="4" type="ORF">EV03_1293</name>
</gene>
<evidence type="ECO:0000256" key="2">
    <source>
        <dbReference type="ARBA" id="ARBA00023239"/>
    </source>
</evidence>
<dbReference type="Gene3D" id="2.40.128.590">
    <property type="entry name" value="CpcT/CpeT domain"/>
    <property type="match status" value="1"/>
</dbReference>
<dbReference type="EC" id="4.-.-.-" evidence="3"/>
<accession>A0A0A2C1V2</accession>
<dbReference type="Pfam" id="PF06206">
    <property type="entry name" value="CpeT"/>
    <property type="match status" value="1"/>
</dbReference>
<dbReference type="InterPro" id="IPR010404">
    <property type="entry name" value="CpcT/CpeT"/>
</dbReference>
<evidence type="ECO:0000256" key="1">
    <source>
        <dbReference type="ARBA" id="ARBA00008206"/>
    </source>
</evidence>
<comment type="function">
    <text evidence="3">Covalently attaches a chromophore to Cys residue(s) of phycobiliproteins.</text>
</comment>
<evidence type="ECO:0000313" key="5">
    <source>
        <dbReference type="Proteomes" id="UP000030392"/>
    </source>
</evidence>
<dbReference type="EMBL" id="JNAX01000012">
    <property type="protein sequence ID" value="KGG20331.1"/>
    <property type="molecule type" value="Genomic_DNA"/>
</dbReference>
<dbReference type="PANTHER" id="PTHR35137:SF1">
    <property type="entry name" value="CHROMOPHORE LYASE CRL, CHLOROPLASTIC"/>
    <property type="match status" value="1"/>
</dbReference>
<reference evidence="5" key="1">
    <citation type="journal article" date="2014" name="Sci. Data">
        <title>Genomes of diverse isolates of the marine cyanobacterium Prochlorococcus.</title>
        <authorList>
            <person name="Biller S."/>
            <person name="Berube P."/>
            <person name="Thompson J."/>
            <person name="Kelly L."/>
            <person name="Roggensack S."/>
            <person name="Awad L."/>
            <person name="Roache-Johnson K."/>
            <person name="Ding H."/>
            <person name="Giovannoni S.J."/>
            <person name="Moore L.R."/>
            <person name="Chisholm S.W."/>
        </authorList>
    </citation>
    <scope>NUCLEOTIDE SEQUENCE [LARGE SCALE GENOMIC DNA]</scope>
    <source>
        <strain evidence="5">PAC1</strain>
    </source>
</reference>
<evidence type="ECO:0000313" key="4">
    <source>
        <dbReference type="EMBL" id="KGG20331.1"/>
    </source>
</evidence>
<dbReference type="GO" id="GO:0017006">
    <property type="term" value="P:protein-tetrapyrrole linkage"/>
    <property type="evidence" value="ECO:0007669"/>
    <property type="project" value="UniProtKB-UniRule"/>
</dbReference>
<name>A0A0A2C1V2_PROMR</name>
<dbReference type="PANTHER" id="PTHR35137">
    <property type="entry name" value="CHROMOPHORE LYASE CRL, CHLOROPLASTIC"/>
    <property type="match status" value="1"/>
</dbReference>
<comment type="caution">
    <text evidence="4">The sequence shown here is derived from an EMBL/GenBank/DDBJ whole genome shotgun (WGS) entry which is preliminary data.</text>
</comment>
<proteinExistence type="inferred from homology"/>
<dbReference type="InterPro" id="IPR038672">
    <property type="entry name" value="CpcT/CpeT_sf"/>
</dbReference>
<keyword evidence="2 3" id="KW-0456">Lyase</keyword>
<comment type="similarity">
    <text evidence="1 3">Belongs to the CpcT/CpeT biliprotein lyase family.</text>
</comment>
<organism evidence="4 5">
    <name type="scientific">Prochlorococcus marinus str. PAC1</name>
    <dbReference type="NCBI Taxonomy" id="59924"/>
    <lineage>
        <taxon>Bacteria</taxon>
        <taxon>Bacillati</taxon>
        <taxon>Cyanobacteriota</taxon>
        <taxon>Cyanophyceae</taxon>
        <taxon>Synechococcales</taxon>
        <taxon>Prochlorococcaceae</taxon>
        <taxon>Prochlorococcus</taxon>
    </lineage>
</organism>
<dbReference type="Proteomes" id="UP000030392">
    <property type="component" value="Unassembled WGS sequence"/>
</dbReference>
<dbReference type="GO" id="GO:0016829">
    <property type="term" value="F:lyase activity"/>
    <property type="evidence" value="ECO:0007669"/>
    <property type="project" value="UniProtKB-KW"/>
</dbReference>
<dbReference type="CDD" id="cd16338">
    <property type="entry name" value="CpcT"/>
    <property type="match status" value="1"/>
</dbReference>
<protein>
    <recommendedName>
        <fullName evidence="3">Chromophore lyase CpcT/CpeT</fullName>
        <ecNumber evidence="3">4.-.-.-</ecNumber>
    </recommendedName>
</protein>
<dbReference type="RefSeq" id="WP_036906277.1">
    <property type="nucleotide sequence ID" value="NZ_CP138967.1"/>
</dbReference>